<dbReference type="GO" id="GO:0016791">
    <property type="term" value="F:phosphatase activity"/>
    <property type="evidence" value="ECO:0007669"/>
    <property type="project" value="TreeGrafter"/>
</dbReference>
<evidence type="ECO:0000256" key="1">
    <source>
        <dbReference type="ARBA" id="ARBA00022801"/>
    </source>
</evidence>
<dbReference type="InterPro" id="IPR000014">
    <property type="entry name" value="PAS"/>
</dbReference>
<dbReference type="InterPro" id="IPR052016">
    <property type="entry name" value="Bact_Sigma-Reg"/>
</dbReference>
<dbReference type="AlphaFoldDB" id="A0A6I3JBC4"/>
<evidence type="ECO:0000256" key="3">
    <source>
        <dbReference type="SAM" id="MobiDB-lite"/>
    </source>
</evidence>
<dbReference type="SUPFAM" id="SSF81606">
    <property type="entry name" value="PP2C-like"/>
    <property type="match status" value="1"/>
</dbReference>
<dbReference type="PANTHER" id="PTHR43156">
    <property type="entry name" value="STAGE II SPORULATION PROTEIN E-RELATED"/>
    <property type="match status" value="1"/>
</dbReference>
<dbReference type="Pfam" id="PF13426">
    <property type="entry name" value="PAS_9"/>
    <property type="match status" value="1"/>
</dbReference>
<comment type="caution">
    <text evidence="5">The sequence shown here is derived from an EMBL/GenBank/DDBJ whole genome shotgun (WGS) entry which is preliminary data.</text>
</comment>
<dbReference type="InterPro" id="IPR036457">
    <property type="entry name" value="PPM-type-like_dom_sf"/>
</dbReference>
<feature type="region of interest" description="Disordered" evidence="3">
    <location>
        <begin position="1"/>
        <end position="63"/>
    </location>
</feature>
<proteinExistence type="predicted"/>
<feature type="coiled-coil region" evidence="2">
    <location>
        <begin position="184"/>
        <end position="211"/>
    </location>
</feature>
<feature type="domain" description="PAS" evidence="4">
    <location>
        <begin position="67"/>
        <end position="114"/>
    </location>
</feature>
<keyword evidence="6" id="KW-1185">Reference proteome</keyword>
<protein>
    <submittedName>
        <fullName evidence="5">SpoIIE family protein phosphatase</fullName>
    </submittedName>
</protein>
<evidence type="ECO:0000313" key="5">
    <source>
        <dbReference type="EMBL" id="MTB95381.1"/>
    </source>
</evidence>
<feature type="compositionally biased region" description="Basic residues" evidence="3">
    <location>
        <begin position="1"/>
        <end position="19"/>
    </location>
</feature>
<gene>
    <name evidence="5" type="ORF">GGQ22_09815</name>
</gene>
<dbReference type="Gene3D" id="3.60.40.10">
    <property type="entry name" value="PPM-type phosphatase domain"/>
    <property type="match status" value="1"/>
</dbReference>
<name>A0A6I3JBC4_9ACTN</name>
<dbReference type="CDD" id="cd00130">
    <property type="entry name" value="PAS"/>
    <property type="match status" value="1"/>
</dbReference>
<evidence type="ECO:0000259" key="4">
    <source>
        <dbReference type="PROSITE" id="PS50112"/>
    </source>
</evidence>
<dbReference type="SUPFAM" id="SSF55785">
    <property type="entry name" value="PYP-like sensor domain (PAS domain)"/>
    <property type="match status" value="1"/>
</dbReference>
<dbReference type="InterPro" id="IPR001932">
    <property type="entry name" value="PPM-type_phosphatase-like_dom"/>
</dbReference>
<dbReference type="Pfam" id="PF07228">
    <property type="entry name" value="SpoIIE"/>
    <property type="match status" value="1"/>
</dbReference>
<dbReference type="PANTHER" id="PTHR43156:SF2">
    <property type="entry name" value="STAGE II SPORULATION PROTEIN E"/>
    <property type="match status" value="1"/>
</dbReference>
<dbReference type="SMART" id="SM00331">
    <property type="entry name" value="PP2C_SIG"/>
    <property type="match status" value="1"/>
</dbReference>
<reference evidence="5 6" key="1">
    <citation type="submission" date="2019-10" db="EMBL/GenBank/DDBJ databases">
        <title>Nocardioides novel species isolated from the excrement of Marmot.</title>
        <authorList>
            <person name="Zhang G."/>
        </authorList>
    </citation>
    <scope>NUCLEOTIDE SEQUENCE [LARGE SCALE GENOMIC DNA]</scope>
    <source>
        <strain evidence="6">zg-579</strain>
    </source>
</reference>
<dbReference type="SMART" id="SM00091">
    <property type="entry name" value="PAS"/>
    <property type="match status" value="1"/>
</dbReference>
<evidence type="ECO:0000256" key="2">
    <source>
        <dbReference type="SAM" id="Coils"/>
    </source>
</evidence>
<organism evidence="5 6">
    <name type="scientific">Nocardioides marmotae</name>
    <dbReference type="NCBI Taxonomy" id="2663857"/>
    <lineage>
        <taxon>Bacteria</taxon>
        <taxon>Bacillati</taxon>
        <taxon>Actinomycetota</taxon>
        <taxon>Actinomycetes</taxon>
        <taxon>Propionibacteriales</taxon>
        <taxon>Nocardioidaceae</taxon>
        <taxon>Nocardioides</taxon>
    </lineage>
</organism>
<keyword evidence="2" id="KW-0175">Coiled coil</keyword>
<sequence length="450" mass="47908">MPGGHHRPSRGRGVRRRAGARRDSGGPRRHRPLPAAERPGAVDRSHPRVARRPGRRLNAAPRGDAARLLDQAPCGLLTTDPDGRVLRANATFLRWTGRAASDVVGRRLVDLLMPGGRIFHETHYAPMLRLQGSVHELALDLRCADGTRLPVLVNAVLVGGGPAGDEAGEGPAEVHVALFEATERRRYEQDLLRARDEARTAEERARTLARTLQQTLVPPLPPQPVGLAIAAAYRPAGDGTQVGGDFYDVFPISPDEHVVVLGDVSGKGVDAAVVTSLVRNTVRALAVLHHRPSAVLADLNAVIESHETERFVTLVLMRLRREGDGSWRVTVGVGGHPPPILLRAGSAPAEIAVGGPLVGILGDQHYDEVELRLAAGEALVVYTDGVTEARGAEDYFGEQRLLAALDRLGPGEVGPVDVDAVVRGLTEEVVAFQGGDTHDDVAIVAVAPSA</sequence>
<dbReference type="Gene3D" id="3.30.450.20">
    <property type="entry name" value="PAS domain"/>
    <property type="match status" value="1"/>
</dbReference>
<dbReference type="NCBIfam" id="TIGR00229">
    <property type="entry name" value="sensory_box"/>
    <property type="match status" value="1"/>
</dbReference>
<accession>A0A6I3JBC4</accession>
<dbReference type="EMBL" id="WLCI01000011">
    <property type="protein sequence ID" value="MTB95381.1"/>
    <property type="molecule type" value="Genomic_DNA"/>
</dbReference>
<dbReference type="InterPro" id="IPR035965">
    <property type="entry name" value="PAS-like_dom_sf"/>
</dbReference>
<dbReference type="PROSITE" id="PS50112">
    <property type="entry name" value="PAS"/>
    <property type="match status" value="1"/>
</dbReference>
<keyword evidence="1" id="KW-0378">Hydrolase</keyword>
<dbReference type="Proteomes" id="UP000433406">
    <property type="component" value="Unassembled WGS sequence"/>
</dbReference>
<evidence type="ECO:0000313" key="6">
    <source>
        <dbReference type="Proteomes" id="UP000433406"/>
    </source>
</evidence>